<sequence length="258" mass="28439">MASVVMVDPLAENVHRPSAVGSTSSKEELRTSQIEWINEMVPSSDSDPLSSDLASPARDSSSSLERIFVMRPGNMLYHPMLGRMLQGGKLCLYETEHANKSRDPTALSQVLYVVRADERRYELELKLEGSERRSYTIRFFSRRSYAMWTSMLGDLHRGEVDVSLREETAKPLSTLKRVVSFGRRHPPRRADIPVLLDTASATTSQPEIAHAATTDAPAPMELVAPAASAPTPRLSASSLGASVVRTLSFNISLRKVGE</sequence>
<reference evidence="1" key="1">
    <citation type="submission" date="2021-01" db="EMBL/GenBank/DDBJ databases">
        <authorList>
            <person name="Corre E."/>
            <person name="Pelletier E."/>
            <person name="Niang G."/>
            <person name="Scheremetjew M."/>
            <person name="Finn R."/>
            <person name="Kale V."/>
            <person name="Holt S."/>
            <person name="Cochrane G."/>
            <person name="Meng A."/>
            <person name="Brown T."/>
            <person name="Cohen L."/>
        </authorList>
    </citation>
    <scope>NUCLEOTIDE SEQUENCE</scope>
    <source>
        <strain evidence="1">PLY182g</strain>
    </source>
</reference>
<proteinExistence type="predicted"/>
<dbReference type="AlphaFoldDB" id="A0A7S0LF29"/>
<evidence type="ECO:0008006" key="2">
    <source>
        <dbReference type="Google" id="ProtNLM"/>
    </source>
</evidence>
<evidence type="ECO:0000313" key="1">
    <source>
        <dbReference type="EMBL" id="CAD8609198.1"/>
    </source>
</evidence>
<dbReference type="EMBL" id="HBEY01026589">
    <property type="protein sequence ID" value="CAD8609198.1"/>
    <property type="molecule type" value="Transcribed_RNA"/>
</dbReference>
<organism evidence="1">
    <name type="scientific">Coccolithus braarudii</name>
    <dbReference type="NCBI Taxonomy" id="221442"/>
    <lineage>
        <taxon>Eukaryota</taxon>
        <taxon>Haptista</taxon>
        <taxon>Haptophyta</taxon>
        <taxon>Prymnesiophyceae</taxon>
        <taxon>Coccolithales</taxon>
        <taxon>Coccolithaceae</taxon>
        <taxon>Coccolithus</taxon>
    </lineage>
</organism>
<name>A0A7S0LF29_9EUKA</name>
<accession>A0A7S0LF29</accession>
<gene>
    <name evidence="1" type="ORF">CPEL01642_LOCUS12576</name>
</gene>
<protein>
    <recommendedName>
        <fullName evidence="2">PH domain-containing protein</fullName>
    </recommendedName>
</protein>